<reference evidence="7 8" key="1">
    <citation type="submission" date="2017-06" db="EMBL/GenBank/DDBJ databases">
        <title>Azoarcus.</title>
        <authorList>
            <person name="Woo J.-H."/>
            <person name="Kim H.-S."/>
        </authorList>
    </citation>
    <scope>NUCLEOTIDE SEQUENCE [LARGE SCALE GENOMIC DNA]</scope>
    <source>
        <strain evidence="7 8">TSPY31</strain>
    </source>
</reference>
<keyword evidence="2" id="KW-1003">Cell membrane</keyword>
<dbReference type="PANTHER" id="PTHR30606:SF9">
    <property type="entry name" value="LIPID A BIOSYNTHESIS LAUROYLTRANSFERASE"/>
    <property type="match status" value="1"/>
</dbReference>
<protein>
    <submittedName>
        <fullName evidence="7">Lipid A biosynthesis acyltransferase</fullName>
    </submittedName>
</protein>
<evidence type="ECO:0000256" key="2">
    <source>
        <dbReference type="ARBA" id="ARBA00022475"/>
    </source>
</evidence>
<dbReference type="EMBL" id="CP022187">
    <property type="protein sequence ID" value="AWI77182.1"/>
    <property type="molecule type" value="Genomic_DNA"/>
</dbReference>
<proteinExistence type="predicted"/>
<dbReference type="GO" id="GO:0016746">
    <property type="term" value="F:acyltransferase activity"/>
    <property type="evidence" value="ECO:0007669"/>
    <property type="project" value="UniProtKB-KW"/>
</dbReference>
<organism evidence="7 8">
    <name type="scientific">Parazoarcus communis</name>
    <dbReference type="NCBI Taxonomy" id="41977"/>
    <lineage>
        <taxon>Bacteria</taxon>
        <taxon>Pseudomonadati</taxon>
        <taxon>Pseudomonadota</taxon>
        <taxon>Betaproteobacteria</taxon>
        <taxon>Rhodocyclales</taxon>
        <taxon>Zoogloeaceae</taxon>
        <taxon>Parazoarcus</taxon>
    </lineage>
</organism>
<evidence type="ECO:0000313" key="7">
    <source>
        <dbReference type="EMBL" id="AWI77182.1"/>
    </source>
</evidence>
<evidence type="ECO:0000256" key="5">
    <source>
        <dbReference type="ARBA" id="ARBA00023136"/>
    </source>
</evidence>
<evidence type="ECO:0000313" key="8">
    <source>
        <dbReference type="Proteomes" id="UP000244930"/>
    </source>
</evidence>
<dbReference type="Proteomes" id="UP000244930">
    <property type="component" value="Chromosome"/>
</dbReference>
<keyword evidence="5" id="KW-0472">Membrane</keyword>
<evidence type="ECO:0000256" key="1">
    <source>
        <dbReference type="ARBA" id="ARBA00004533"/>
    </source>
</evidence>
<keyword evidence="4 7" id="KW-0808">Transferase</keyword>
<name>A0A2U8GU24_9RHOO</name>
<gene>
    <name evidence="7" type="ORF">CEW83_19745</name>
</gene>
<sequence>MSRLGVAVFWLLHWLPLAVLARLGEALGLLLHVFALPRRHVVDTNLKLCFPELDARQRRQLARRHFRTVGRSLLERGLLWWGSRERLERLVRIEGGDRVRALQAAGTPVILLAPHFVGLDMGGTRVTMDFDIVSVYARQKKNPVLDRWLYHGRSRFGDQLLLARQDGVRSSVKAMKAGRPFYYLPDMDYGRRDAIFVPFFGVPAATITGLPRLARVAGAAVLPCVTKMLPGGAGYVVEIGEAWSDFPSADVEADTLRMNEWIESVVRTMPEQYYWVHRRFKTRPVGEAKLY</sequence>
<dbReference type="InterPro" id="IPR004960">
    <property type="entry name" value="LipA_acyltrans"/>
</dbReference>
<keyword evidence="8" id="KW-1185">Reference proteome</keyword>
<evidence type="ECO:0000256" key="4">
    <source>
        <dbReference type="ARBA" id="ARBA00022679"/>
    </source>
</evidence>
<evidence type="ECO:0000256" key="6">
    <source>
        <dbReference type="ARBA" id="ARBA00023315"/>
    </source>
</evidence>
<keyword evidence="3" id="KW-0997">Cell inner membrane</keyword>
<dbReference type="AlphaFoldDB" id="A0A2U8GU24"/>
<dbReference type="GO" id="GO:0005886">
    <property type="term" value="C:plasma membrane"/>
    <property type="evidence" value="ECO:0007669"/>
    <property type="project" value="UniProtKB-SubCell"/>
</dbReference>
<dbReference type="PIRSF" id="PIRSF026649">
    <property type="entry name" value="MsbB"/>
    <property type="match status" value="1"/>
</dbReference>
<accession>A0A2U8GU24</accession>
<dbReference type="GO" id="GO:0009247">
    <property type="term" value="P:glycolipid biosynthetic process"/>
    <property type="evidence" value="ECO:0007669"/>
    <property type="project" value="UniProtKB-ARBA"/>
</dbReference>
<dbReference type="KEGG" id="acom:CEW83_19745"/>
<dbReference type="PANTHER" id="PTHR30606">
    <property type="entry name" value="LIPID A BIOSYNTHESIS LAUROYL ACYLTRANSFERASE"/>
    <property type="match status" value="1"/>
</dbReference>
<comment type="subcellular location">
    <subcellularLocation>
        <location evidence="1">Cell inner membrane</location>
    </subcellularLocation>
</comment>
<keyword evidence="6 7" id="KW-0012">Acyltransferase</keyword>
<evidence type="ECO:0000256" key="3">
    <source>
        <dbReference type="ARBA" id="ARBA00022519"/>
    </source>
</evidence>
<dbReference type="RefSeq" id="WP_108950881.1">
    <property type="nucleotide sequence ID" value="NZ_CP022187.1"/>
</dbReference>
<dbReference type="Pfam" id="PF03279">
    <property type="entry name" value="Lip_A_acyltrans"/>
    <property type="match status" value="1"/>
</dbReference>
<dbReference type="CDD" id="cd07984">
    <property type="entry name" value="LPLAT_LABLAT-like"/>
    <property type="match status" value="1"/>
</dbReference>